<sequence>MDETRITVICENRAGGVIGITGEHGFAALIERGDQKILVDTGQGLTLKSNADAMGIDLKKINTIVLSHGHYDHTGGLPQVLFPPRGVRVIAHPTVFDKKYAEIQTPRGKTQAFIGIKFQREFLEATLGARFDFQTEYGKIAPGVFFSGQVPRTTDFEHPDTHLLVKNDTGFIVDPLLDDASLLIETAKGPVIVSGCAHAGIVNVMNHFSEKSGHDTFHSVIGGTHLGFMGVGEQLEKSLEAFDRFKVKLIAVSHCTGNEAAAICYNRFKERFAFANAGWSTVF</sequence>
<protein>
    <submittedName>
        <fullName evidence="2">Metal dependent hydrolase</fullName>
        <ecNumber evidence="2">3.-.-.-</ecNumber>
    </submittedName>
</protein>
<dbReference type="STRING" id="177437.HRM2_28910"/>
<reference evidence="2 3" key="1">
    <citation type="journal article" date="2009" name="Environ. Microbiol.">
        <title>Genome sequence of Desulfobacterium autotrophicum HRM2, a marine sulfate reducer oxidizing organic carbon completely to carbon dioxide.</title>
        <authorList>
            <person name="Strittmatter A.W."/>
            <person name="Liesegang H."/>
            <person name="Rabus R."/>
            <person name="Decker I."/>
            <person name="Amann J."/>
            <person name="Andres S."/>
            <person name="Henne A."/>
            <person name="Fricke W.F."/>
            <person name="Martinez-Arias R."/>
            <person name="Bartels D."/>
            <person name="Goesmann A."/>
            <person name="Krause L."/>
            <person name="Puehler A."/>
            <person name="Klenk H.P."/>
            <person name="Richter M."/>
            <person name="Schuler M."/>
            <person name="Gloeckner F.O."/>
            <person name="Meyerdierks A."/>
            <person name="Gottschalk G."/>
            <person name="Amann R."/>
        </authorList>
    </citation>
    <scope>NUCLEOTIDE SEQUENCE [LARGE SCALE GENOMIC DNA]</scope>
    <source>
        <strain evidence="3">ATCC 43914 / DSM 3382 / HRM2</strain>
    </source>
</reference>
<gene>
    <name evidence="2" type="ordered locus">HRM2_28910</name>
</gene>
<organism evidence="2 3">
    <name type="scientific">Desulforapulum autotrophicum (strain ATCC 43914 / DSM 3382 / VKM B-1955 / HRM2)</name>
    <name type="common">Desulfobacterium autotrophicum</name>
    <dbReference type="NCBI Taxonomy" id="177437"/>
    <lineage>
        <taxon>Bacteria</taxon>
        <taxon>Pseudomonadati</taxon>
        <taxon>Thermodesulfobacteriota</taxon>
        <taxon>Desulfobacteria</taxon>
        <taxon>Desulfobacterales</taxon>
        <taxon>Desulfobacteraceae</taxon>
        <taxon>Desulforapulum</taxon>
    </lineage>
</organism>
<proteinExistence type="predicted"/>
<dbReference type="eggNOG" id="COG1237">
    <property type="taxonomic scope" value="Bacteria"/>
</dbReference>
<dbReference type="HOGENOM" id="CLU_036012_0_0_7"/>
<keyword evidence="2" id="KW-0378">Hydrolase</keyword>
<dbReference type="PANTHER" id="PTHR13754:SF13">
    <property type="entry name" value="METALLO-BETA-LACTAMASE SUPERFAMILY PROTEIN (AFU_ORTHOLOGUE AFUA_3G07630)"/>
    <property type="match status" value="1"/>
</dbReference>
<dbReference type="KEGG" id="dat:HRM2_28910"/>
<dbReference type="OrthoDB" id="9803916at2"/>
<accession>C0QJG6</accession>
<feature type="domain" description="Metallo-beta-lactamase" evidence="1">
    <location>
        <begin position="24"/>
        <end position="254"/>
    </location>
</feature>
<dbReference type="PANTHER" id="PTHR13754">
    <property type="entry name" value="METALLO-BETA-LACTAMASE SUPERFAMILY PROTEIN"/>
    <property type="match status" value="1"/>
</dbReference>
<dbReference type="SMART" id="SM00849">
    <property type="entry name" value="Lactamase_B"/>
    <property type="match status" value="1"/>
</dbReference>
<dbReference type="Pfam" id="PF00753">
    <property type="entry name" value="Lactamase_B"/>
    <property type="match status" value="1"/>
</dbReference>
<dbReference type="EMBL" id="CP001087">
    <property type="protein sequence ID" value="ACN15979.1"/>
    <property type="molecule type" value="Genomic_DNA"/>
</dbReference>
<dbReference type="AlphaFoldDB" id="C0QJG6"/>
<dbReference type="RefSeq" id="WP_015904741.1">
    <property type="nucleotide sequence ID" value="NC_012108.1"/>
</dbReference>
<evidence type="ECO:0000313" key="2">
    <source>
        <dbReference type="EMBL" id="ACN15979.1"/>
    </source>
</evidence>
<name>C0QJG6_DESAH</name>
<dbReference type="GO" id="GO:0016740">
    <property type="term" value="F:transferase activity"/>
    <property type="evidence" value="ECO:0007669"/>
    <property type="project" value="TreeGrafter"/>
</dbReference>
<dbReference type="InterPro" id="IPR036866">
    <property type="entry name" value="RibonucZ/Hydroxyglut_hydro"/>
</dbReference>
<dbReference type="CDD" id="cd07713">
    <property type="entry name" value="DHPS-like_MBL-fold"/>
    <property type="match status" value="1"/>
</dbReference>
<evidence type="ECO:0000313" key="3">
    <source>
        <dbReference type="Proteomes" id="UP000000442"/>
    </source>
</evidence>
<dbReference type="GO" id="GO:0016787">
    <property type="term" value="F:hydrolase activity"/>
    <property type="evidence" value="ECO:0007669"/>
    <property type="project" value="UniProtKB-KW"/>
</dbReference>
<dbReference type="InterPro" id="IPR052926">
    <property type="entry name" value="Metallo-beta-lactamase_dom"/>
</dbReference>
<dbReference type="EC" id="3.-.-.-" evidence="2"/>
<dbReference type="Gene3D" id="3.60.15.10">
    <property type="entry name" value="Ribonuclease Z/Hydroxyacylglutathione hydrolase-like"/>
    <property type="match status" value="1"/>
</dbReference>
<evidence type="ECO:0000259" key="1">
    <source>
        <dbReference type="SMART" id="SM00849"/>
    </source>
</evidence>
<dbReference type="SUPFAM" id="SSF56281">
    <property type="entry name" value="Metallo-hydrolase/oxidoreductase"/>
    <property type="match status" value="1"/>
</dbReference>
<keyword evidence="3" id="KW-1185">Reference proteome</keyword>
<dbReference type="Proteomes" id="UP000000442">
    <property type="component" value="Chromosome"/>
</dbReference>
<dbReference type="InterPro" id="IPR041712">
    <property type="entry name" value="DHPS-like_MBL-fold"/>
</dbReference>
<dbReference type="InterPro" id="IPR001279">
    <property type="entry name" value="Metallo-B-lactamas"/>
</dbReference>